<protein>
    <submittedName>
        <fullName evidence="1">Uncharacterized protein</fullName>
    </submittedName>
</protein>
<comment type="caution">
    <text evidence="1">The sequence shown here is derived from an EMBL/GenBank/DDBJ whole genome shotgun (WGS) entry which is preliminary data.</text>
</comment>
<evidence type="ECO:0000313" key="1">
    <source>
        <dbReference type="EMBL" id="KKL82750.1"/>
    </source>
</evidence>
<proteinExistence type="predicted"/>
<accession>A0A0F9HM22</accession>
<name>A0A0F9HM22_9ZZZZ</name>
<reference evidence="1" key="1">
    <citation type="journal article" date="2015" name="Nature">
        <title>Complex archaea that bridge the gap between prokaryotes and eukaryotes.</title>
        <authorList>
            <person name="Spang A."/>
            <person name="Saw J.H."/>
            <person name="Jorgensen S.L."/>
            <person name="Zaremba-Niedzwiedzka K."/>
            <person name="Martijn J."/>
            <person name="Lind A.E."/>
            <person name="van Eijk R."/>
            <person name="Schleper C."/>
            <person name="Guy L."/>
            <person name="Ettema T.J."/>
        </authorList>
    </citation>
    <scope>NUCLEOTIDE SEQUENCE</scope>
</reference>
<gene>
    <name evidence="1" type="ORF">LCGC14_1981630</name>
</gene>
<dbReference type="EMBL" id="LAZR01022185">
    <property type="protein sequence ID" value="KKL82750.1"/>
    <property type="molecule type" value="Genomic_DNA"/>
</dbReference>
<sequence>MAEYRDLLGEYMRGRAKRFVEEMGDHYPAELLELKQERPQYLAELIAEWATSTLRGVEDAAILKGAFMTVTSIAWAKKQKEGD</sequence>
<organism evidence="1">
    <name type="scientific">marine sediment metagenome</name>
    <dbReference type="NCBI Taxonomy" id="412755"/>
    <lineage>
        <taxon>unclassified sequences</taxon>
        <taxon>metagenomes</taxon>
        <taxon>ecological metagenomes</taxon>
    </lineage>
</organism>
<dbReference type="AlphaFoldDB" id="A0A0F9HM22"/>